<name>A0A7S1M9Q4_NEODS</name>
<evidence type="ECO:0000256" key="1">
    <source>
        <dbReference type="SAM" id="MobiDB-lite"/>
    </source>
</evidence>
<sequence>MGCGASQDSRAPPPARARYLPRYRGARFHGDDGARAARARQRFSAEQERRDDDAMLRLRAADRPSPTPFDLIESPALQPLTLALADAPATPETPHPKETFSLMARHDDAPPAESLLATLGMKLQPLPSCTAVSSQGAGQSTQLPENPRLAGPVGPSRDAPGFHGHDHHKALSLPTPCQ</sequence>
<gene>
    <name evidence="2" type="ORF">NDES1114_LOCUS19500</name>
</gene>
<dbReference type="EMBL" id="HBGF01029403">
    <property type="protein sequence ID" value="CAD9125235.1"/>
    <property type="molecule type" value="Transcribed_RNA"/>
</dbReference>
<organism evidence="2">
    <name type="scientific">Neobodo designis</name>
    <name type="common">Flagellated protozoan</name>
    <name type="synonym">Bodo designis</name>
    <dbReference type="NCBI Taxonomy" id="312471"/>
    <lineage>
        <taxon>Eukaryota</taxon>
        <taxon>Discoba</taxon>
        <taxon>Euglenozoa</taxon>
        <taxon>Kinetoplastea</taxon>
        <taxon>Metakinetoplastina</taxon>
        <taxon>Neobodonida</taxon>
        <taxon>Neobodo</taxon>
    </lineage>
</organism>
<feature type="region of interest" description="Disordered" evidence="1">
    <location>
        <begin position="128"/>
        <end position="178"/>
    </location>
</feature>
<reference evidence="2" key="1">
    <citation type="submission" date="2021-01" db="EMBL/GenBank/DDBJ databases">
        <authorList>
            <person name="Corre E."/>
            <person name="Pelletier E."/>
            <person name="Niang G."/>
            <person name="Scheremetjew M."/>
            <person name="Finn R."/>
            <person name="Kale V."/>
            <person name="Holt S."/>
            <person name="Cochrane G."/>
            <person name="Meng A."/>
            <person name="Brown T."/>
            <person name="Cohen L."/>
        </authorList>
    </citation>
    <scope>NUCLEOTIDE SEQUENCE</scope>
    <source>
        <strain evidence="2">CCAP 1951/1</strain>
    </source>
</reference>
<feature type="compositionally biased region" description="Polar residues" evidence="1">
    <location>
        <begin position="130"/>
        <end position="144"/>
    </location>
</feature>
<proteinExistence type="predicted"/>
<evidence type="ECO:0000313" key="2">
    <source>
        <dbReference type="EMBL" id="CAD9125235.1"/>
    </source>
</evidence>
<accession>A0A7S1M9Q4</accession>
<feature type="compositionally biased region" description="Basic and acidic residues" evidence="1">
    <location>
        <begin position="43"/>
        <end position="62"/>
    </location>
</feature>
<protein>
    <submittedName>
        <fullName evidence="2">Uncharacterized protein</fullName>
    </submittedName>
</protein>
<feature type="region of interest" description="Disordered" evidence="1">
    <location>
        <begin position="26"/>
        <end position="72"/>
    </location>
</feature>
<dbReference type="AlphaFoldDB" id="A0A7S1M9Q4"/>